<keyword evidence="1" id="KW-1133">Transmembrane helix</keyword>
<proteinExistence type="predicted"/>
<dbReference type="AlphaFoldDB" id="A0A1I7SJH6"/>
<name>A0A1I7SJH6_BURXY</name>
<accession>A0A1I7SJH6</accession>
<organism evidence="2 3">
    <name type="scientific">Bursaphelenchus xylophilus</name>
    <name type="common">Pinewood nematode worm</name>
    <name type="synonym">Aphelenchoides xylophilus</name>
    <dbReference type="NCBI Taxonomy" id="6326"/>
    <lineage>
        <taxon>Eukaryota</taxon>
        <taxon>Metazoa</taxon>
        <taxon>Ecdysozoa</taxon>
        <taxon>Nematoda</taxon>
        <taxon>Chromadorea</taxon>
        <taxon>Rhabditida</taxon>
        <taxon>Tylenchina</taxon>
        <taxon>Tylenchomorpha</taxon>
        <taxon>Aphelenchoidea</taxon>
        <taxon>Aphelenchoididae</taxon>
        <taxon>Bursaphelenchus</taxon>
    </lineage>
</organism>
<evidence type="ECO:0000313" key="2">
    <source>
        <dbReference type="Proteomes" id="UP000095284"/>
    </source>
</evidence>
<feature type="transmembrane region" description="Helical" evidence="1">
    <location>
        <begin position="14"/>
        <end position="33"/>
    </location>
</feature>
<evidence type="ECO:0000313" key="3">
    <source>
        <dbReference type="WBParaSite" id="BXY_1320000.1"/>
    </source>
</evidence>
<sequence>MGGTVDDNESDRHIFQLGICFLLGWMLVIILCASPQ</sequence>
<dbReference type="Proteomes" id="UP000095284">
    <property type="component" value="Unplaced"/>
</dbReference>
<keyword evidence="1" id="KW-0812">Transmembrane</keyword>
<protein>
    <submittedName>
        <fullName evidence="3">Sugar transporter</fullName>
    </submittedName>
</protein>
<evidence type="ECO:0000256" key="1">
    <source>
        <dbReference type="SAM" id="Phobius"/>
    </source>
</evidence>
<keyword evidence="1" id="KW-0472">Membrane</keyword>
<reference evidence="3" key="1">
    <citation type="submission" date="2016-11" db="UniProtKB">
        <authorList>
            <consortium name="WormBaseParasite"/>
        </authorList>
    </citation>
    <scope>IDENTIFICATION</scope>
</reference>
<dbReference type="WBParaSite" id="BXY_1320000.1">
    <property type="protein sequence ID" value="BXY_1320000.1"/>
    <property type="gene ID" value="BXY_1320000"/>
</dbReference>